<dbReference type="AlphaFoldDB" id="A0A4R3NUP7"/>
<proteinExistence type="predicted"/>
<name>A0A4R3NUP7_9HYPH</name>
<dbReference type="Proteomes" id="UP000295097">
    <property type="component" value="Unassembled WGS sequence"/>
</dbReference>
<evidence type="ECO:0000256" key="1">
    <source>
        <dbReference type="SAM" id="MobiDB-lite"/>
    </source>
</evidence>
<feature type="region of interest" description="Disordered" evidence="1">
    <location>
        <begin position="1"/>
        <end position="269"/>
    </location>
</feature>
<feature type="compositionally biased region" description="Polar residues" evidence="1">
    <location>
        <begin position="159"/>
        <end position="181"/>
    </location>
</feature>
<feature type="compositionally biased region" description="Pro residues" evidence="1">
    <location>
        <begin position="19"/>
        <end position="32"/>
    </location>
</feature>
<organism evidence="2 3">
    <name type="scientific">Martelella mediterranea</name>
    <dbReference type="NCBI Taxonomy" id="293089"/>
    <lineage>
        <taxon>Bacteria</taxon>
        <taxon>Pseudomonadati</taxon>
        <taxon>Pseudomonadota</taxon>
        <taxon>Alphaproteobacteria</taxon>
        <taxon>Hyphomicrobiales</taxon>
        <taxon>Aurantimonadaceae</taxon>
        <taxon>Martelella</taxon>
    </lineage>
</organism>
<reference evidence="2 3" key="1">
    <citation type="submission" date="2019-03" db="EMBL/GenBank/DDBJ databases">
        <title>Freshwater and sediment microbial communities from various areas in North America, analyzing microbe dynamics in response to fracking.</title>
        <authorList>
            <person name="Lamendella R."/>
        </authorList>
    </citation>
    <scope>NUCLEOTIDE SEQUENCE [LARGE SCALE GENOMIC DNA]</scope>
    <source>
        <strain evidence="2 3">175.2</strain>
    </source>
</reference>
<protein>
    <submittedName>
        <fullName evidence="2">Uncharacterized protein</fullName>
    </submittedName>
</protein>
<feature type="compositionally biased region" description="Polar residues" evidence="1">
    <location>
        <begin position="191"/>
        <end position="202"/>
    </location>
</feature>
<feature type="compositionally biased region" description="Polar residues" evidence="1">
    <location>
        <begin position="44"/>
        <end position="63"/>
    </location>
</feature>
<evidence type="ECO:0000313" key="3">
    <source>
        <dbReference type="Proteomes" id="UP000295097"/>
    </source>
</evidence>
<accession>A0A4R3NUP7</accession>
<comment type="caution">
    <text evidence="2">The sequence shown here is derived from an EMBL/GenBank/DDBJ whole genome shotgun (WGS) entry which is preliminary data.</text>
</comment>
<evidence type="ECO:0000313" key="2">
    <source>
        <dbReference type="EMBL" id="TCT36194.1"/>
    </source>
</evidence>
<sequence>MDRHNVNAAGSGAANPRPQDQPPSTPAQPSPSPSTATTGRRVSRPQSLPLGTTVFQARQNASALPQPRAETIPEQANGDTGPGYEIDDLIPEALRSPAGPVDPSSEAALNFDDNAGRSGTALAQQRVDDQPGSAWDQLFAEIFPRKTAEPASSMPGEGSQATSDRQPQNAVETSPQPSTSWYPMEGRQETETAGNESGSVSNAHERSHSGPSTSKALFEAKNLASTSAFRESRKPNPDGSIAGQKRQGDVIAAGTSKTPRRSSADEVNAINNLPEFKELQKKTLIRNKA</sequence>
<keyword evidence="3" id="KW-1185">Reference proteome</keyword>
<gene>
    <name evidence="2" type="ORF">EDC90_102350</name>
</gene>
<dbReference type="EMBL" id="SMAR01000023">
    <property type="protein sequence ID" value="TCT36194.1"/>
    <property type="molecule type" value="Genomic_DNA"/>
</dbReference>